<accession>A0A2T7W3Z5</accession>
<gene>
    <name evidence="1" type="ORF">DC432_13260</name>
</gene>
<dbReference type="Pfam" id="PF11209">
    <property type="entry name" value="LmeA"/>
    <property type="match status" value="1"/>
</dbReference>
<dbReference type="EMBL" id="QDFT01000041">
    <property type="protein sequence ID" value="PVE65197.1"/>
    <property type="molecule type" value="Genomic_DNA"/>
</dbReference>
<reference evidence="1 2" key="1">
    <citation type="submission" date="2018-04" db="EMBL/GenBank/DDBJ databases">
        <authorList>
            <person name="Go L.Y."/>
            <person name="Mitchell J.A."/>
        </authorList>
    </citation>
    <scope>NUCLEOTIDE SEQUENCE [LARGE SCALE GENOMIC DNA]</scope>
    <source>
        <strain evidence="1 2">TPD7010</strain>
    </source>
</reference>
<evidence type="ECO:0000313" key="2">
    <source>
        <dbReference type="Proteomes" id="UP000244649"/>
    </source>
</evidence>
<protein>
    <submittedName>
        <fullName evidence="1">DUF2993 domain-containing protein</fullName>
    </submittedName>
</protein>
<dbReference type="Proteomes" id="UP000244649">
    <property type="component" value="Unassembled WGS sequence"/>
</dbReference>
<organism evidence="1 2">
    <name type="scientific">Microbacterium testaceum</name>
    <name type="common">Aureobacterium testaceum</name>
    <name type="synonym">Brevibacterium testaceum</name>
    <dbReference type="NCBI Taxonomy" id="2033"/>
    <lineage>
        <taxon>Bacteria</taxon>
        <taxon>Bacillati</taxon>
        <taxon>Actinomycetota</taxon>
        <taxon>Actinomycetes</taxon>
        <taxon>Micrococcales</taxon>
        <taxon>Microbacteriaceae</taxon>
        <taxon>Microbacterium</taxon>
    </lineage>
</organism>
<evidence type="ECO:0000313" key="1">
    <source>
        <dbReference type="EMBL" id="PVE65197.1"/>
    </source>
</evidence>
<dbReference type="RefSeq" id="WP_116538284.1">
    <property type="nucleotide sequence ID" value="NZ_JAQDQE010000001.1"/>
</dbReference>
<sequence length="260" mass="26179">MTDAVAPPARPRRPFGRVVAVLVVLVVLLVAAVVAAEFIARSVVTSTVRSLVVKNVGLPADQDVDVQLAGLVLPQVIAGRLDEVAVASDDVALGPITGDVRVDLRGVPVAGDSAADGGSASVRLDREQLRALLGQIPNLPAGTVDVAAPDVSFETTVTLFGVGIPVGVTATPGAADGDLTLTPSGFRIAGNVIDADTLRGQFGGVADPLVQTQSLCIADRLPAGLTLTSATVQGQDLVATFDIAGALLNDPALQADGTCG</sequence>
<dbReference type="InterPro" id="IPR021373">
    <property type="entry name" value="DUF2993"/>
</dbReference>
<proteinExistence type="predicted"/>
<dbReference type="AlphaFoldDB" id="A0A2T7W3Z5"/>
<name>A0A2T7W3Z5_MICTE</name>
<comment type="caution">
    <text evidence="1">The sequence shown here is derived from an EMBL/GenBank/DDBJ whole genome shotgun (WGS) entry which is preliminary data.</text>
</comment>